<organism evidence="1 2">
    <name type="scientific">Roridomyces roridus</name>
    <dbReference type="NCBI Taxonomy" id="1738132"/>
    <lineage>
        <taxon>Eukaryota</taxon>
        <taxon>Fungi</taxon>
        <taxon>Dikarya</taxon>
        <taxon>Basidiomycota</taxon>
        <taxon>Agaricomycotina</taxon>
        <taxon>Agaricomycetes</taxon>
        <taxon>Agaricomycetidae</taxon>
        <taxon>Agaricales</taxon>
        <taxon>Marasmiineae</taxon>
        <taxon>Mycenaceae</taxon>
        <taxon>Roridomyces</taxon>
    </lineage>
</organism>
<reference evidence="1" key="1">
    <citation type="submission" date="2023-03" db="EMBL/GenBank/DDBJ databases">
        <title>Massive genome expansion in bonnet fungi (Mycena s.s.) driven by repeated elements and novel gene families across ecological guilds.</title>
        <authorList>
            <consortium name="Lawrence Berkeley National Laboratory"/>
            <person name="Harder C.B."/>
            <person name="Miyauchi S."/>
            <person name="Viragh M."/>
            <person name="Kuo A."/>
            <person name="Thoen E."/>
            <person name="Andreopoulos B."/>
            <person name="Lu D."/>
            <person name="Skrede I."/>
            <person name="Drula E."/>
            <person name="Henrissat B."/>
            <person name="Morin E."/>
            <person name="Kohler A."/>
            <person name="Barry K."/>
            <person name="LaButti K."/>
            <person name="Morin E."/>
            <person name="Salamov A."/>
            <person name="Lipzen A."/>
            <person name="Mereny Z."/>
            <person name="Hegedus B."/>
            <person name="Baldrian P."/>
            <person name="Stursova M."/>
            <person name="Weitz H."/>
            <person name="Taylor A."/>
            <person name="Grigoriev I.V."/>
            <person name="Nagy L.G."/>
            <person name="Martin F."/>
            <person name="Kauserud H."/>
        </authorList>
    </citation>
    <scope>NUCLEOTIDE SEQUENCE</scope>
    <source>
        <strain evidence="1">9284</strain>
    </source>
</reference>
<proteinExistence type="predicted"/>
<sequence>MLASKLRAKSERLDQEFTALDAQRALVQLWSAQSAIRLQMPELLQCRPCVQATVASSTLPNEITAEVFSHYIDVDEGHRPLPLTWFCRAWEHSYSKIGLLVGIEHEPREGPPCGRSQRMAVPTVHEKPKGTYELCITDKVWFNRRDPGYQKVGEPPMRHTLSHFDEFK</sequence>
<evidence type="ECO:0000313" key="1">
    <source>
        <dbReference type="EMBL" id="KAJ7622325.1"/>
    </source>
</evidence>
<dbReference type="Proteomes" id="UP001221142">
    <property type="component" value="Unassembled WGS sequence"/>
</dbReference>
<dbReference type="EMBL" id="JARKIF010000015">
    <property type="protein sequence ID" value="KAJ7622325.1"/>
    <property type="molecule type" value="Genomic_DNA"/>
</dbReference>
<protein>
    <submittedName>
        <fullName evidence="1">Uncharacterized protein</fullName>
    </submittedName>
</protein>
<dbReference type="AlphaFoldDB" id="A0AAD7BIR0"/>
<keyword evidence="2" id="KW-1185">Reference proteome</keyword>
<comment type="caution">
    <text evidence="1">The sequence shown here is derived from an EMBL/GenBank/DDBJ whole genome shotgun (WGS) entry which is preliminary data.</text>
</comment>
<accession>A0AAD7BIR0</accession>
<name>A0AAD7BIR0_9AGAR</name>
<gene>
    <name evidence="1" type="ORF">FB45DRAFT_1006287</name>
</gene>
<evidence type="ECO:0000313" key="2">
    <source>
        <dbReference type="Proteomes" id="UP001221142"/>
    </source>
</evidence>